<feature type="transmembrane region" description="Helical" evidence="7">
    <location>
        <begin position="40"/>
        <end position="61"/>
    </location>
</feature>
<dbReference type="InterPro" id="IPR022791">
    <property type="entry name" value="L-PG_synthase/AglD"/>
</dbReference>
<feature type="region of interest" description="Disordered" evidence="6">
    <location>
        <begin position="1"/>
        <end position="29"/>
    </location>
</feature>
<dbReference type="EMBL" id="RCCI01000004">
    <property type="protein sequence ID" value="RLJ67552.1"/>
    <property type="molecule type" value="Genomic_DNA"/>
</dbReference>
<evidence type="ECO:0000256" key="4">
    <source>
        <dbReference type="ARBA" id="ARBA00022989"/>
    </source>
</evidence>
<feature type="transmembrane region" description="Helical" evidence="7">
    <location>
        <begin position="271"/>
        <end position="290"/>
    </location>
</feature>
<dbReference type="Proteomes" id="UP000268908">
    <property type="component" value="Unassembled WGS sequence"/>
</dbReference>
<comment type="subcellular location">
    <subcellularLocation>
        <location evidence="1">Cell membrane</location>
        <topology evidence="1">Multi-pass membrane protein</topology>
    </subcellularLocation>
</comment>
<keyword evidence="3 7" id="KW-0812">Transmembrane</keyword>
<dbReference type="PANTHER" id="PTHR39087:SF2">
    <property type="entry name" value="UPF0104 MEMBRANE PROTEIN MJ1595"/>
    <property type="match status" value="1"/>
</dbReference>
<accession>A0A497XI63</accession>
<keyword evidence="9" id="KW-1185">Reference proteome</keyword>
<evidence type="ECO:0000256" key="1">
    <source>
        <dbReference type="ARBA" id="ARBA00004651"/>
    </source>
</evidence>
<protein>
    <submittedName>
        <fullName evidence="8">Uncharacterized protein (TIRG00374 family)</fullName>
    </submittedName>
</protein>
<dbReference type="AlphaFoldDB" id="A0A497XI63"/>
<evidence type="ECO:0000313" key="8">
    <source>
        <dbReference type="EMBL" id="RLJ67552.1"/>
    </source>
</evidence>
<evidence type="ECO:0000256" key="5">
    <source>
        <dbReference type="ARBA" id="ARBA00023136"/>
    </source>
</evidence>
<dbReference type="Pfam" id="PF03706">
    <property type="entry name" value="LPG_synthase_TM"/>
    <property type="match status" value="1"/>
</dbReference>
<feature type="transmembrane region" description="Helical" evidence="7">
    <location>
        <begin position="237"/>
        <end position="259"/>
    </location>
</feature>
<evidence type="ECO:0000256" key="3">
    <source>
        <dbReference type="ARBA" id="ARBA00022692"/>
    </source>
</evidence>
<keyword evidence="2" id="KW-1003">Cell membrane</keyword>
<proteinExistence type="predicted"/>
<organism evidence="8 9">
    <name type="scientific">Sulfurisoma sediminicola</name>
    <dbReference type="NCBI Taxonomy" id="1381557"/>
    <lineage>
        <taxon>Bacteria</taxon>
        <taxon>Pseudomonadati</taxon>
        <taxon>Pseudomonadota</taxon>
        <taxon>Betaproteobacteria</taxon>
        <taxon>Nitrosomonadales</taxon>
        <taxon>Sterolibacteriaceae</taxon>
        <taxon>Sulfurisoma</taxon>
    </lineage>
</organism>
<evidence type="ECO:0000256" key="7">
    <source>
        <dbReference type="SAM" id="Phobius"/>
    </source>
</evidence>
<keyword evidence="4 7" id="KW-1133">Transmembrane helix</keyword>
<dbReference type="NCBIfam" id="TIGR00374">
    <property type="entry name" value="flippase-like domain"/>
    <property type="match status" value="1"/>
</dbReference>
<evidence type="ECO:0000313" key="9">
    <source>
        <dbReference type="Proteomes" id="UP000268908"/>
    </source>
</evidence>
<feature type="transmembrane region" description="Helical" evidence="7">
    <location>
        <begin position="310"/>
        <end position="335"/>
    </location>
</feature>
<dbReference type="PANTHER" id="PTHR39087">
    <property type="entry name" value="UPF0104 MEMBRANE PROTEIN MJ1595"/>
    <property type="match status" value="1"/>
</dbReference>
<reference evidence="8 9" key="1">
    <citation type="submission" date="2018-10" db="EMBL/GenBank/DDBJ databases">
        <title>Genomic Encyclopedia of Type Strains, Phase IV (KMG-IV): sequencing the most valuable type-strain genomes for metagenomic binning, comparative biology and taxonomic classification.</title>
        <authorList>
            <person name="Goeker M."/>
        </authorList>
    </citation>
    <scope>NUCLEOTIDE SEQUENCE [LARGE SCALE GENOMIC DNA]</scope>
    <source>
        <strain evidence="8 9">DSM 26916</strain>
    </source>
</reference>
<evidence type="ECO:0000256" key="2">
    <source>
        <dbReference type="ARBA" id="ARBA00022475"/>
    </source>
</evidence>
<name>A0A497XI63_9PROT</name>
<gene>
    <name evidence="8" type="ORF">DFR35_0099</name>
</gene>
<sequence>MSDNIGPPRSQKRLAAPHGGGRRPWDGPAGGGVSPRAIRLTAWTVALAAAGYLGLSLWAGWREVAAAFARVGIPVMAGILALSLLNYLLRFARWQHYLTLLGHPVPWLPSGRIYFAGFALTTTPGKLGELLRGVMLKPFGVPLIESTAAFLSERTADLLTILLLTSSVFWLYPMGAPLVAGVMIFALAAIVALQFPAWIHALDAWAAGREARWSNALAHLCDIVLGVRTCFRWTTLTWALLVGIVAWGAEAVAFHWLLAALGHPLPLPMSVFIYAFAMLVGSVAFLPGGLGGSEATMVALLILNGLPEPVAVSATLICRLATLWFAVALGAMALARSR</sequence>
<evidence type="ECO:0000256" key="6">
    <source>
        <dbReference type="SAM" id="MobiDB-lite"/>
    </source>
</evidence>
<dbReference type="RefSeq" id="WP_243642481.1">
    <property type="nucleotide sequence ID" value="NZ_BHVV01000001.1"/>
</dbReference>
<feature type="transmembrane region" description="Helical" evidence="7">
    <location>
        <begin position="178"/>
        <end position="201"/>
    </location>
</feature>
<feature type="transmembrane region" description="Helical" evidence="7">
    <location>
        <begin position="67"/>
        <end position="89"/>
    </location>
</feature>
<comment type="caution">
    <text evidence="8">The sequence shown here is derived from an EMBL/GenBank/DDBJ whole genome shotgun (WGS) entry which is preliminary data.</text>
</comment>
<keyword evidence="5 7" id="KW-0472">Membrane</keyword>
<dbReference type="GO" id="GO:0005886">
    <property type="term" value="C:plasma membrane"/>
    <property type="evidence" value="ECO:0007669"/>
    <property type="project" value="UniProtKB-SubCell"/>
</dbReference>